<gene>
    <name evidence="2" type="ORF">MERR_LOCUS44247</name>
</gene>
<feature type="compositionally biased region" description="Basic residues" evidence="1">
    <location>
        <begin position="24"/>
        <end position="40"/>
    </location>
</feature>
<feature type="compositionally biased region" description="Polar residues" evidence="1">
    <location>
        <begin position="1"/>
        <end position="10"/>
    </location>
</feature>
<comment type="caution">
    <text evidence="2">The sequence shown here is derived from an EMBL/GenBank/DDBJ whole genome shotgun (WGS) entry which is preliminary data.</text>
</comment>
<dbReference type="OrthoDB" id="1921202at2759"/>
<dbReference type="AlphaFoldDB" id="A0A6D2LBJ3"/>
<accession>A0A6D2LBJ3</accession>
<dbReference type="EMBL" id="CACVBM020001663">
    <property type="protein sequence ID" value="CAA7057011.1"/>
    <property type="molecule type" value="Genomic_DNA"/>
</dbReference>
<protein>
    <submittedName>
        <fullName evidence="2">Uncharacterized protein</fullName>
    </submittedName>
</protein>
<evidence type="ECO:0000256" key="1">
    <source>
        <dbReference type="SAM" id="MobiDB-lite"/>
    </source>
</evidence>
<feature type="compositionally biased region" description="Basic and acidic residues" evidence="1">
    <location>
        <begin position="59"/>
        <end position="78"/>
    </location>
</feature>
<proteinExistence type="predicted"/>
<reference evidence="2" key="1">
    <citation type="submission" date="2020-01" db="EMBL/GenBank/DDBJ databases">
        <authorList>
            <person name="Mishra B."/>
        </authorList>
    </citation>
    <scope>NUCLEOTIDE SEQUENCE [LARGE SCALE GENOMIC DNA]</scope>
</reference>
<dbReference type="Proteomes" id="UP000467841">
    <property type="component" value="Unassembled WGS sequence"/>
</dbReference>
<evidence type="ECO:0000313" key="2">
    <source>
        <dbReference type="EMBL" id="CAA7057011.1"/>
    </source>
</evidence>
<keyword evidence="3" id="KW-1185">Reference proteome</keyword>
<feature type="compositionally biased region" description="Polar residues" evidence="1">
    <location>
        <begin position="44"/>
        <end position="54"/>
    </location>
</feature>
<evidence type="ECO:0000313" key="3">
    <source>
        <dbReference type="Proteomes" id="UP000467841"/>
    </source>
</evidence>
<sequence length="113" mass="12615">MIKGRSSSWPPDTEVEDGFGFRGRGGRRRRKHQLPKRHGGRSCTAVSSEPSRLKSNLKIKTDAEKGLEQRKVSWPDAHGKDIAHVQEFELSASEDGDHAGDSKRKYCGVCIIQ</sequence>
<name>A0A6D2LBJ3_9BRAS</name>
<organism evidence="2 3">
    <name type="scientific">Microthlaspi erraticum</name>
    <dbReference type="NCBI Taxonomy" id="1685480"/>
    <lineage>
        <taxon>Eukaryota</taxon>
        <taxon>Viridiplantae</taxon>
        <taxon>Streptophyta</taxon>
        <taxon>Embryophyta</taxon>
        <taxon>Tracheophyta</taxon>
        <taxon>Spermatophyta</taxon>
        <taxon>Magnoliopsida</taxon>
        <taxon>eudicotyledons</taxon>
        <taxon>Gunneridae</taxon>
        <taxon>Pentapetalae</taxon>
        <taxon>rosids</taxon>
        <taxon>malvids</taxon>
        <taxon>Brassicales</taxon>
        <taxon>Brassicaceae</taxon>
        <taxon>Coluteocarpeae</taxon>
        <taxon>Microthlaspi</taxon>
    </lineage>
</organism>
<feature type="region of interest" description="Disordered" evidence="1">
    <location>
        <begin position="1"/>
        <end position="78"/>
    </location>
</feature>
<dbReference type="PANTHER" id="PTHR33401">
    <property type="entry name" value="LIGHT-HARVESTING COMPLEX-LIKE PROTEIN OHP2, CHLOROPLASTIC"/>
    <property type="match status" value="1"/>
</dbReference>
<dbReference type="PANTHER" id="PTHR33401:SF13">
    <property type="entry name" value="EXPRESSED PROTEIN"/>
    <property type="match status" value="1"/>
</dbReference>